<dbReference type="AlphaFoldDB" id="A0A0B8T570"/>
<gene>
    <name evidence="1" type="ORF">DI53_3649</name>
</gene>
<accession>A0A0B8T570</accession>
<dbReference type="Proteomes" id="UP000031802">
    <property type="component" value="Unassembled WGS sequence"/>
</dbReference>
<reference evidence="2" key="1">
    <citation type="submission" date="2014-04" db="EMBL/GenBank/DDBJ databases">
        <title>Whole-Genome optical mapping and complete genome sequence of Sphingobacterium deserti sp. nov., a new spaces isolated from desert in the west of China.</title>
        <authorList>
            <person name="Teng C."/>
            <person name="Zhou Z."/>
            <person name="Li X."/>
            <person name="Chen M."/>
            <person name="Lin M."/>
            <person name="Wang L."/>
            <person name="Su S."/>
            <person name="Zhang C."/>
            <person name="Zhang W."/>
        </authorList>
    </citation>
    <scope>NUCLEOTIDE SEQUENCE [LARGE SCALE GENOMIC DNA]</scope>
    <source>
        <strain evidence="2">ACCC05744</strain>
    </source>
</reference>
<comment type="caution">
    <text evidence="1">The sequence shown here is derived from an EMBL/GenBank/DDBJ whole genome shotgun (WGS) entry which is preliminary data.</text>
</comment>
<reference evidence="1 2" key="2">
    <citation type="journal article" date="2015" name="PLoS ONE">
        <title>Whole-Genome Optical Mapping and Finished Genome Sequence of Sphingobacterium deserti sp. nov., a New Species Isolated from the Western Desert of China.</title>
        <authorList>
            <person name="Teng C."/>
            <person name="Zhou Z."/>
            <person name="Molnar I."/>
            <person name="Li X."/>
            <person name="Tang R."/>
            <person name="Chen M."/>
            <person name="Wang L."/>
            <person name="Su S."/>
            <person name="Zhang W."/>
            <person name="Lin M."/>
        </authorList>
    </citation>
    <scope>NUCLEOTIDE SEQUENCE [LARGE SCALE GENOMIC DNA]</scope>
    <source>
        <strain evidence="2">ACCC05744</strain>
    </source>
</reference>
<proteinExistence type="predicted"/>
<protein>
    <submittedName>
        <fullName evidence="1">Uncharacterized protein</fullName>
    </submittedName>
</protein>
<keyword evidence="2" id="KW-1185">Reference proteome</keyword>
<organism evidence="1 2">
    <name type="scientific">Sphingobacterium deserti</name>
    <dbReference type="NCBI Taxonomy" id="1229276"/>
    <lineage>
        <taxon>Bacteria</taxon>
        <taxon>Pseudomonadati</taxon>
        <taxon>Bacteroidota</taxon>
        <taxon>Sphingobacteriia</taxon>
        <taxon>Sphingobacteriales</taxon>
        <taxon>Sphingobacteriaceae</taxon>
        <taxon>Sphingobacterium</taxon>
    </lineage>
</organism>
<sequence>MGLLSERRCFTIIIYIYAYQGYDSLQLANANPLNLRLASGFDRWSQKVLVAKKPVLIVEDRLFLLFVTAVSNQRSTSCLLHLYAG</sequence>
<name>A0A0B8T570_9SPHI</name>
<evidence type="ECO:0000313" key="2">
    <source>
        <dbReference type="Proteomes" id="UP000031802"/>
    </source>
</evidence>
<evidence type="ECO:0000313" key="1">
    <source>
        <dbReference type="EMBL" id="KGE12609.1"/>
    </source>
</evidence>
<dbReference type="EMBL" id="JJMU01000066">
    <property type="protein sequence ID" value="KGE12609.1"/>
    <property type="molecule type" value="Genomic_DNA"/>
</dbReference>